<gene>
    <name evidence="1" type="ORF">FEF09_23050</name>
</gene>
<dbReference type="EMBL" id="VOHS01000033">
    <property type="protein sequence ID" value="TWV96777.1"/>
    <property type="molecule type" value="Genomic_DNA"/>
</dbReference>
<organism evidence="1 2">
    <name type="scientific">Chitinophaga pinensis</name>
    <dbReference type="NCBI Taxonomy" id="79329"/>
    <lineage>
        <taxon>Bacteria</taxon>
        <taxon>Pseudomonadati</taxon>
        <taxon>Bacteroidota</taxon>
        <taxon>Chitinophagia</taxon>
        <taxon>Chitinophagales</taxon>
        <taxon>Chitinophagaceae</taxon>
        <taxon>Chitinophaga</taxon>
    </lineage>
</organism>
<evidence type="ECO:0000313" key="2">
    <source>
        <dbReference type="Proteomes" id="UP000318815"/>
    </source>
</evidence>
<proteinExistence type="predicted"/>
<keyword evidence="2" id="KW-1185">Reference proteome</keyword>
<dbReference type="Proteomes" id="UP000318815">
    <property type="component" value="Unassembled WGS sequence"/>
</dbReference>
<accession>A0A5C6LR97</accession>
<dbReference type="Pfam" id="PF12771">
    <property type="entry name" value="SusD-like_2"/>
    <property type="match status" value="1"/>
</dbReference>
<dbReference type="OrthoDB" id="9766256at2"/>
<comment type="caution">
    <text evidence="1">The sequence shown here is derived from an EMBL/GenBank/DDBJ whole genome shotgun (WGS) entry which is preliminary data.</text>
</comment>
<dbReference type="PROSITE" id="PS51257">
    <property type="entry name" value="PROKAR_LIPOPROTEIN"/>
    <property type="match status" value="1"/>
</dbReference>
<dbReference type="Gene3D" id="1.25.40.390">
    <property type="match status" value="1"/>
</dbReference>
<dbReference type="SUPFAM" id="SSF48452">
    <property type="entry name" value="TPR-like"/>
    <property type="match status" value="1"/>
</dbReference>
<keyword evidence="1" id="KW-0449">Lipoprotein</keyword>
<dbReference type="InterPro" id="IPR041662">
    <property type="entry name" value="SusD-like_2"/>
</dbReference>
<sequence length="531" mass="57055">MNMKKGLLYITLGLTLFSTGCTHDFDEINSDPVAVDGSKYNANLLLAKSQYQYANTGYAQLLFQSMWAQLLSSTYNYYSNGDKYVASSGIIGYQNQLWNDDYKGASFAYEMVTLANEKGLTNLASAGTIMKILLIQHITDCYGDVPYSEALKGKTGSFTPAYDTQESIYTSMLSELETAINAFDPAADKLTSDLFYGGDIAKWKKFGYSLMLRSAMRIVKANPTLARQYAEKAAAGGTFAGISDNAVCPTDNSTGNGNGTSGALLVVEDYREVKWSKPLIDYLKANNDPRLNVASEVPPAGLKDGTNSALAGNKTPALQVGMPNGYDLAGGTTDITKRSDYPGSTGTGSDIYPLGKYSRPTTAVYLGRSAPEFVLTYAETELLLAEAAVRGWTVTGSAATHYANGVSAALQSLATFSSAAAISAATADAYATAHPLDVSSTAASMKQINEQYWATNGLLFNFIEAWTNWRRSGYPVLTPVNYIGNFTGGTVPRRIAYQSTEGSTNPVNYAAAVGRLQGGDTYTARIWWDAQ</sequence>
<dbReference type="AlphaFoldDB" id="A0A5C6LR97"/>
<evidence type="ECO:0000313" key="1">
    <source>
        <dbReference type="EMBL" id="TWV96777.1"/>
    </source>
</evidence>
<dbReference type="InterPro" id="IPR011990">
    <property type="entry name" value="TPR-like_helical_dom_sf"/>
</dbReference>
<protein>
    <submittedName>
        <fullName evidence="1">SusD/RagB family nutrient-binding outer membrane lipoprotein</fullName>
    </submittedName>
</protein>
<reference evidence="1 2" key="1">
    <citation type="submission" date="2019-08" db="EMBL/GenBank/DDBJ databases">
        <title>Whole genome sequencing of chitin degrading bacteria Chitinophaga pinensis YS16.</title>
        <authorList>
            <person name="Singh R.P."/>
            <person name="Manchanda G."/>
            <person name="Maurya I.K."/>
            <person name="Joshi N.K."/>
            <person name="Srivastava A.K."/>
        </authorList>
    </citation>
    <scope>NUCLEOTIDE SEQUENCE [LARGE SCALE GENOMIC DNA]</scope>
    <source>
        <strain evidence="1 2">YS-16</strain>
    </source>
</reference>
<name>A0A5C6LR97_9BACT</name>